<dbReference type="Proteomes" id="UP000193498">
    <property type="component" value="Unassembled WGS sequence"/>
</dbReference>
<keyword evidence="2" id="KW-1185">Reference proteome</keyword>
<dbReference type="EMBL" id="MCFE01000940">
    <property type="protein sequence ID" value="ORX76431.1"/>
    <property type="molecule type" value="Genomic_DNA"/>
</dbReference>
<proteinExistence type="predicted"/>
<reference evidence="1 2" key="1">
    <citation type="submission" date="2016-07" db="EMBL/GenBank/DDBJ databases">
        <title>Pervasive Adenine N6-methylation of Active Genes in Fungi.</title>
        <authorList>
            <consortium name="DOE Joint Genome Institute"/>
            <person name="Mondo S.J."/>
            <person name="Dannebaum R.O."/>
            <person name="Kuo R.C."/>
            <person name="Labutti K."/>
            <person name="Haridas S."/>
            <person name="Kuo A."/>
            <person name="Salamov A."/>
            <person name="Ahrendt S.R."/>
            <person name="Lipzen A."/>
            <person name="Sullivan W."/>
            <person name="Andreopoulos W.B."/>
            <person name="Clum A."/>
            <person name="Lindquist E."/>
            <person name="Daum C."/>
            <person name="Ramamoorthy G.K."/>
            <person name="Gryganskyi A."/>
            <person name="Culley D."/>
            <person name="Magnuson J.K."/>
            <person name="James T.Y."/>
            <person name="O'Malley M.A."/>
            <person name="Stajich J.E."/>
            <person name="Spatafora J.W."/>
            <person name="Visel A."/>
            <person name="Grigoriev I.V."/>
        </authorList>
    </citation>
    <scope>NUCLEOTIDE SEQUENCE [LARGE SCALE GENOMIC DNA]</scope>
    <source>
        <strain evidence="1 2">CBS 931.73</strain>
    </source>
</reference>
<evidence type="ECO:0000313" key="1">
    <source>
        <dbReference type="EMBL" id="ORX76431.1"/>
    </source>
</evidence>
<protein>
    <recommendedName>
        <fullName evidence="3">S-adenosyl-L-methionine-dependent methyltransferase</fullName>
    </recommendedName>
</protein>
<name>A0A1Y1WSA9_9FUNG</name>
<accession>A0A1Y1WSA9</accession>
<dbReference type="InParanoid" id="A0A1Y1WSA9"/>
<sequence length="238" mass="26994">MTADIPATTFATEYEFNDPKKTPLIIRQDSNGDLAAGVGSTIWDASYVLSKYIEKAVGTDSTQAEESNFLRKPSQRVRSAVSCLELGSGTGLVGLVSGAVLQHLRQLYLSDKSSVMPLLKHNVGANQFREDLDVIAVTLDWTNLEEAPEELTEKSIDLIVCSDCLWEENLHQPLLDAFVKYSNPRTMVLLAFESRKFEEEARFFAKFGELFQFRDIKPEEQDERWQSEDIYIFVAKRR</sequence>
<dbReference type="Pfam" id="PF10294">
    <property type="entry name" value="Methyltransf_16"/>
    <property type="match status" value="1"/>
</dbReference>
<dbReference type="SUPFAM" id="SSF53335">
    <property type="entry name" value="S-adenosyl-L-methionine-dependent methyltransferases"/>
    <property type="match status" value="1"/>
</dbReference>
<dbReference type="InterPro" id="IPR019410">
    <property type="entry name" value="Methyltransf_16"/>
</dbReference>
<dbReference type="InterPro" id="IPR029063">
    <property type="entry name" value="SAM-dependent_MTases_sf"/>
</dbReference>
<dbReference type="OrthoDB" id="407325at2759"/>
<gene>
    <name evidence="1" type="ORF">K493DRAFT_321557</name>
</gene>
<evidence type="ECO:0008006" key="3">
    <source>
        <dbReference type="Google" id="ProtNLM"/>
    </source>
</evidence>
<dbReference type="STRING" id="1314790.A0A1Y1WSA9"/>
<comment type="caution">
    <text evidence="1">The sequence shown here is derived from an EMBL/GenBank/DDBJ whole genome shotgun (WGS) entry which is preliminary data.</text>
</comment>
<evidence type="ECO:0000313" key="2">
    <source>
        <dbReference type="Proteomes" id="UP000193498"/>
    </source>
</evidence>
<dbReference type="Gene3D" id="3.40.50.150">
    <property type="entry name" value="Vaccinia Virus protein VP39"/>
    <property type="match status" value="1"/>
</dbReference>
<dbReference type="AlphaFoldDB" id="A0A1Y1WSA9"/>
<dbReference type="PANTHER" id="PTHR14614">
    <property type="entry name" value="HEPATOCELLULAR CARCINOMA-ASSOCIATED ANTIGEN"/>
    <property type="match status" value="1"/>
</dbReference>
<organism evidence="1 2">
    <name type="scientific">Basidiobolus meristosporus CBS 931.73</name>
    <dbReference type="NCBI Taxonomy" id="1314790"/>
    <lineage>
        <taxon>Eukaryota</taxon>
        <taxon>Fungi</taxon>
        <taxon>Fungi incertae sedis</taxon>
        <taxon>Zoopagomycota</taxon>
        <taxon>Entomophthoromycotina</taxon>
        <taxon>Basidiobolomycetes</taxon>
        <taxon>Basidiobolales</taxon>
        <taxon>Basidiobolaceae</taxon>
        <taxon>Basidiobolus</taxon>
    </lineage>
</organism>